<dbReference type="EMBL" id="JACXXH010000006">
    <property type="protein sequence ID" value="MBD3864183.1"/>
    <property type="molecule type" value="Genomic_DNA"/>
</dbReference>
<comment type="caution">
    <text evidence="1">The sequence shown here is derived from an EMBL/GenBank/DDBJ whole genome shotgun (WGS) entry which is preliminary data.</text>
</comment>
<evidence type="ECO:0000313" key="1">
    <source>
        <dbReference type="EMBL" id="MBD3864183.1"/>
    </source>
</evidence>
<protein>
    <submittedName>
        <fullName evidence="1">Thioredoxin family protein</fullName>
    </submittedName>
</protein>
<sequence length="205" mass="23253">METLKNTIIKQIIQDGLDNSMSYVEYRELVMTKVENNSNTGHEVTEALANYTMLNNKRMKRWDKTIKIGEGVADAIKHKKFNQTWIVITESWCGDAAHVIPVINKIAELNQGINFRVVLRDDNEALMDQFLTNGSRSIAKLIILDTATKDVIATYGPRPSTATLLVNDYKAKYGILTPEFKEELQQWYNKDKGQTVIADLVSLIS</sequence>
<organism evidence="1 2">
    <name type="scientific">Olleya marilimosa</name>
    <dbReference type="NCBI Taxonomy" id="272164"/>
    <lineage>
        <taxon>Bacteria</taxon>
        <taxon>Pseudomonadati</taxon>
        <taxon>Bacteroidota</taxon>
        <taxon>Flavobacteriia</taxon>
        <taxon>Flavobacteriales</taxon>
        <taxon>Flavobacteriaceae</taxon>
    </lineage>
</organism>
<dbReference type="Gene3D" id="3.40.30.10">
    <property type="entry name" value="Glutaredoxin"/>
    <property type="match status" value="1"/>
</dbReference>
<gene>
    <name evidence="1" type="ORF">IEG06_12035</name>
</gene>
<keyword evidence="2" id="KW-1185">Reference proteome</keyword>
<dbReference type="InterPro" id="IPR036249">
    <property type="entry name" value="Thioredoxin-like_sf"/>
</dbReference>
<dbReference type="SUPFAM" id="SSF52833">
    <property type="entry name" value="Thioredoxin-like"/>
    <property type="match status" value="1"/>
</dbReference>
<accession>A0ABR8LXQ3</accession>
<name>A0ABR8LXQ3_9FLAO</name>
<reference evidence="1 2" key="1">
    <citation type="submission" date="2020-09" db="EMBL/GenBank/DDBJ databases">
        <title>Bacillus nautilus sp. nov., Chryseoglobus crepusculi sp. nov, and Psychrobacter noctis sp. nov., isolated from deep-sea sponges from the equatorial Atlantic.</title>
        <authorList>
            <person name="Stennett H.L."/>
            <person name="Williams S.E."/>
        </authorList>
    </citation>
    <scope>NUCLEOTIDE SEQUENCE [LARGE SCALE GENOMIC DNA]</scope>
    <source>
        <strain evidence="1 2">28M-24</strain>
    </source>
</reference>
<dbReference type="Proteomes" id="UP000627521">
    <property type="component" value="Unassembled WGS sequence"/>
</dbReference>
<proteinExistence type="predicted"/>
<evidence type="ECO:0000313" key="2">
    <source>
        <dbReference type="Proteomes" id="UP000627521"/>
    </source>
</evidence>
<dbReference type="Pfam" id="PF14595">
    <property type="entry name" value="Thioredoxin_9"/>
    <property type="match status" value="1"/>
</dbReference>
<dbReference type="RefSeq" id="WP_191100160.1">
    <property type="nucleotide sequence ID" value="NZ_JACXXF010000006.1"/>
</dbReference>